<accession>A0A222MVW4</accession>
<comment type="similarity">
    <text evidence="4 9 10">Belongs to the HisA/HisF family.</text>
</comment>
<evidence type="ECO:0000256" key="5">
    <source>
        <dbReference type="ARBA" id="ARBA00022490"/>
    </source>
</evidence>
<keyword evidence="8 9" id="KW-0413">Isomerase</keyword>
<dbReference type="RefSeq" id="WP_094324622.1">
    <property type="nucleotide sequence ID" value="NZ_CP022347.1"/>
</dbReference>
<dbReference type="PANTHER" id="PTHR43090">
    <property type="entry name" value="1-(5-PHOSPHORIBOSYL)-5-[(5-PHOSPHORIBOSYLAMINO)METHYLIDENEAMINO] IMIDAZOLE-4-CARBOXAMIDE ISOMERASE"/>
    <property type="match status" value="1"/>
</dbReference>
<dbReference type="GO" id="GO:0003949">
    <property type="term" value="F:1-(5-phosphoribosyl)-5-[(5-phosphoribosylamino)methylideneamino]imidazole-4-carboxamide isomerase activity"/>
    <property type="evidence" value="ECO:0007669"/>
    <property type="project" value="UniProtKB-UniRule"/>
</dbReference>
<evidence type="ECO:0000256" key="6">
    <source>
        <dbReference type="ARBA" id="ARBA00022605"/>
    </source>
</evidence>
<keyword evidence="5 9" id="KW-0963">Cytoplasm</keyword>
<comment type="catalytic activity">
    <reaction evidence="1 9">
        <text>1-(5-phospho-beta-D-ribosyl)-5-[(5-phospho-beta-D-ribosylamino)methylideneamino]imidazole-4-carboxamide = 5-[(5-phospho-1-deoxy-D-ribulos-1-ylimino)methylamino]-1-(5-phospho-beta-D-ribosyl)imidazole-4-carboxamide</text>
        <dbReference type="Rhea" id="RHEA:15469"/>
        <dbReference type="ChEBI" id="CHEBI:58435"/>
        <dbReference type="ChEBI" id="CHEBI:58525"/>
        <dbReference type="EC" id="5.3.1.16"/>
    </reaction>
</comment>
<comment type="pathway">
    <text evidence="3 9">Amino-acid biosynthesis; L-histidine biosynthesis; L-histidine from 5-phospho-alpha-D-ribose 1-diphosphate: step 4/9.</text>
</comment>
<protein>
    <recommendedName>
        <fullName evidence="9">1-(5-phosphoribosyl)-5-[(5-phosphoribosylamino)methylideneamino] imidazole-4-carboxamide isomerase</fullName>
        <ecNumber evidence="9">5.3.1.16</ecNumber>
    </recommendedName>
    <alternativeName>
        <fullName evidence="9">Phosphoribosylformimino-5-aminoimidazole carboxamide ribotide isomerase</fullName>
    </alternativeName>
</protein>
<evidence type="ECO:0000256" key="2">
    <source>
        <dbReference type="ARBA" id="ARBA00004496"/>
    </source>
</evidence>
<dbReference type="FunFam" id="3.20.20.70:FF:000009">
    <property type="entry name" value="1-(5-phosphoribosyl)-5-[(5-phosphoribosylamino)methylideneamino] imidazole-4-carboxamide isomerase"/>
    <property type="match status" value="1"/>
</dbReference>
<evidence type="ECO:0000313" key="12">
    <source>
        <dbReference type="Proteomes" id="UP000201169"/>
    </source>
</evidence>
<gene>
    <name evidence="9 11" type="primary">hisA</name>
    <name evidence="11" type="ORF">CAV_0154</name>
</gene>
<dbReference type="InterPro" id="IPR011060">
    <property type="entry name" value="RibuloseP-bd_barrel"/>
</dbReference>
<dbReference type="EMBL" id="CP022347">
    <property type="protein sequence ID" value="ASQ29826.1"/>
    <property type="molecule type" value="Genomic_DNA"/>
</dbReference>
<dbReference type="EC" id="5.3.1.16" evidence="9"/>
<keyword evidence="12" id="KW-1185">Reference proteome</keyword>
<dbReference type="GO" id="GO:0000105">
    <property type="term" value="P:L-histidine biosynthetic process"/>
    <property type="evidence" value="ECO:0007669"/>
    <property type="project" value="UniProtKB-UniRule"/>
</dbReference>
<dbReference type="InterPro" id="IPR006062">
    <property type="entry name" value="His_biosynth"/>
</dbReference>
<dbReference type="CDD" id="cd04732">
    <property type="entry name" value="HisA"/>
    <property type="match status" value="1"/>
</dbReference>
<sequence length="247" mass="27260">MKTELIPALDLIDSKVVRLVKGDYKRKISYDEINPLHKLKEYEEMGARWIHLVDLSGAKDTSKRQLSLFKELIKNSSVNLQVGGGIRSKDEVKSLLDLGVKRVVLGSLAITEVKLCVEILQEFGGDSICLALDVVPSNDDFLIAINAWQEQSEQTLFETVSYYLQYGLKHMLCTDISRDGTLQGMNTKLYKDLAKTFASIQTQASGGLCDLDDLKNLNGVCGGIVAGKALLDGIFTVKEGIECLQNV</sequence>
<dbReference type="Gene3D" id="3.20.20.70">
    <property type="entry name" value="Aldolase class I"/>
    <property type="match status" value="1"/>
</dbReference>
<dbReference type="UniPathway" id="UPA00031">
    <property type="reaction ID" value="UER00009"/>
</dbReference>
<evidence type="ECO:0000256" key="9">
    <source>
        <dbReference type="HAMAP-Rule" id="MF_01014"/>
    </source>
</evidence>
<dbReference type="AlphaFoldDB" id="A0A222MVW4"/>
<dbReference type="KEGG" id="cavi:CAV_0154"/>
<dbReference type="HAMAP" id="MF_01014">
    <property type="entry name" value="HisA"/>
    <property type="match status" value="1"/>
</dbReference>
<evidence type="ECO:0000256" key="10">
    <source>
        <dbReference type="RuleBase" id="RU003657"/>
    </source>
</evidence>
<keyword evidence="7 9" id="KW-0368">Histidine biosynthesis</keyword>
<dbReference type="GO" id="GO:0000162">
    <property type="term" value="P:L-tryptophan biosynthetic process"/>
    <property type="evidence" value="ECO:0007669"/>
    <property type="project" value="TreeGrafter"/>
</dbReference>
<dbReference type="InterPro" id="IPR023016">
    <property type="entry name" value="HisA/PriA"/>
</dbReference>
<dbReference type="Proteomes" id="UP000201169">
    <property type="component" value="Chromosome"/>
</dbReference>
<name>A0A222MVW4_9BACT</name>
<feature type="active site" description="Proton acceptor" evidence="9">
    <location>
        <position position="10"/>
    </location>
</feature>
<comment type="subcellular location">
    <subcellularLocation>
        <location evidence="2 9">Cytoplasm</location>
    </subcellularLocation>
</comment>
<reference evidence="11 12" key="1">
    <citation type="submission" date="2017-07" db="EMBL/GenBank/DDBJ databases">
        <title>Analysis of two Campylobacter avium genomes and identification of a novel hippuricase gene.</title>
        <authorList>
            <person name="Miller W.G."/>
            <person name="Chapman M.H."/>
            <person name="Yee E."/>
            <person name="Revez J."/>
            <person name="Bono J.L."/>
            <person name="Rossi M."/>
        </authorList>
    </citation>
    <scope>NUCLEOTIDE SEQUENCE [LARGE SCALE GENOMIC DNA]</scope>
    <source>
        <strain evidence="11 12">LMG 24591</strain>
    </source>
</reference>
<organism evidence="11 12">
    <name type="scientific">Campylobacter avium LMG 24591</name>
    <dbReference type="NCBI Taxonomy" id="522484"/>
    <lineage>
        <taxon>Bacteria</taxon>
        <taxon>Pseudomonadati</taxon>
        <taxon>Campylobacterota</taxon>
        <taxon>Epsilonproteobacteria</taxon>
        <taxon>Campylobacterales</taxon>
        <taxon>Campylobacteraceae</taxon>
        <taxon>Campylobacter</taxon>
    </lineage>
</organism>
<dbReference type="SUPFAM" id="SSF51366">
    <property type="entry name" value="Ribulose-phoshate binding barrel"/>
    <property type="match status" value="1"/>
</dbReference>
<evidence type="ECO:0000256" key="3">
    <source>
        <dbReference type="ARBA" id="ARBA00005133"/>
    </source>
</evidence>
<dbReference type="GO" id="GO:0005737">
    <property type="term" value="C:cytoplasm"/>
    <property type="evidence" value="ECO:0007669"/>
    <property type="project" value="UniProtKB-SubCell"/>
</dbReference>
<evidence type="ECO:0000256" key="7">
    <source>
        <dbReference type="ARBA" id="ARBA00023102"/>
    </source>
</evidence>
<evidence type="ECO:0000256" key="8">
    <source>
        <dbReference type="ARBA" id="ARBA00023235"/>
    </source>
</evidence>
<dbReference type="Pfam" id="PF00977">
    <property type="entry name" value="His_biosynth"/>
    <property type="match status" value="1"/>
</dbReference>
<keyword evidence="6 9" id="KW-0028">Amino-acid biosynthesis</keyword>
<feature type="active site" description="Proton donor" evidence="9">
    <location>
        <position position="133"/>
    </location>
</feature>
<dbReference type="InterPro" id="IPR044524">
    <property type="entry name" value="Isoase_HisA-like"/>
</dbReference>
<dbReference type="OrthoDB" id="9807749at2"/>
<evidence type="ECO:0000256" key="1">
    <source>
        <dbReference type="ARBA" id="ARBA00000901"/>
    </source>
</evidence>
<proteinExistence type="inferred from homology"/>
<dbReference type="PANTHER" id="PTHR43090:SF2">
    <property type="entry name" value="1-(5-PHOSPHORIBOSYL)-5-[(5-PHOSPHORIBOSYLAMINO)METHYLIDENEAMINO] IMIDAZOLE-4-CARBOXAMIDE ISOMERASE"/>
    <property type="match status" value="1"/>
</dbReference>
<dbReference type="InterPro" id="IPR013785">
    <property type="entry name" value="Aldolase_TIM"/>
</dbReference>
<evidence type="ECO:0000256" key="4">
    <source>
        <dbReference type="ARBA" id="ARBA00009667"/>
    </source>
</evidence>
<evidence type="ECO:0000313" key="11">
    <source>
        <dbReference type="EMBL" id="ASQ29826.1"/>
    </source>
</evidence>